<sequence>MSTFVQHFRQLTENFLRPFEQYFGIWKAKRVTSVCLYQNIEDCMKPFDKALYSQFIDSPHFQPWFTYRRQLCIRHFDSIMRVLRGKIDQEALTRTPCGKHQDLKSCAELYSEIQEALGKEESRQERDEEQLATIQNHLQIIGDQLDYLKDNKL</sequence>
<reference evidence="1 2" key="1">
    <citation type="submission" date="2012-05" db="EMBL/GenBank/DDBJ databases">
        <title>Recombination and specialization in a pathogen metapopulation.</title>
        <authorList>
            <person name="Gardiner A."/>
            <person name="Kemen E."/>
            <person name="Schultz-Larsen T."/>
            <person name="MacLean D."/>
            <person name="Van Oosterhout C."/>
            <person name="Jones J.D.G."/>
        </authorList>
    </citation>
    <scope>NUCLEOTIDE SEQUENCE [LARGE SCALE GENOMIC DNA]</scope>
    <source>
        <strain evidence="1 2">Ac Nc2</strain>
    </source>
</reference>
<protein>
    <submittedName>
        <fullName evidence="1">Uncharacterized protein</fullName>
    </submittedName>
</protein>
<dbReference type="Proteomes" id="UP000053237">
    <property type="component" value="Unassembled WGS sequence"/>
</dbReference>
<organism evidence="1 2">
    <name type="scientific">Albugo candida</name>
    <dbReference type="NCBI Taxonomy" id="65357"/>
    <lineage>
        <taxon>Eukaryota</taxon>
        <taxon>Sar</taxon>
        <taxon>Stramenopiles</taxon>
        <taxon>Oomycota</taxon>
        <taxon>Peronosporomycetes</taxon>
        <taxon>Albuginales</taxon>
        <taxon>Albuginaceae</taxon>
        <taxon>Albugo</taxon>
    </lineage>
</organism>
<dbReference type="InParanoid" id="A0A024GDG7"/>
<dbReference type="OrthoDB" id="10265409at2759"/>
<gene>
    <name evidence="1" type="ORF">BN9_051830</name>
</gene>
<comment type="caution">
    <text evidence="1">The sequence shown here is derived from an EMBL/GenBank/DDBJ whole genome shotgun (WGS) entry which is preliminary data.</text>
</comment>
<evidence type="ECO:0000313" key="2">
    <source>
        <dbReference type="Proteomes" id="UP000053237"/>
    </source>
</evidence>
<proteinExistence type="predicted"/>
<dbReference type="EMBL" id="CAIX01000069">
    <property type="protein sequence ID" value="CCI44374.1"/>
    <property type="molecule type" value="Genomic_DNA"/>
</dbReference>
<dbReference type="AlphaFoldDB" id="A0A024GDG7"/>
<evidence type="ECO:0000313" key="1">
    <source>
        <dbReference type="EMBL" id="CCI44374.1"/>
    </source>
</evidence>
<accession>A0A024GDG7</accession>
<name>A0A024GDG7_9STRA</name>
<keyword evidence="2" id="KW-1185">Reference proteome</keyword>